<dbReference type="InterPro" id="IPR002487">
    <property type="entry name" value="TF_Kbox"/>
</dbReference>
<dbReference type="EMBL" id="QXFX01000287">
    <property type="protein sequence ID" value="KAE9121930.1"/>
    <property type="molecule type" value="Genomic_DNA"/>
</dbReference>
<feature type="region of interest" description="Disordered" evidence="1">
    <location>
        <begin position="329"/>
        <end position="364"/>
    </location>
</feature>
<organism evidence="4 6">
    <name type="scientific">Phytophthora fragariae</name>
    <dbReference type="NCBI Taxonomy" id="53985"/>
    <lineage>
        <taxon>Eukaryota</taxon>
        <taxon>Sar</taxon>
        <taxon>Stramenopiles</taxon>
        <taxon>Oomycota</taxon>
        <taxon>Peronosporomycetes</taxon>
        <taxon>Peronosporales</taxon>
        <taxon>Peronosporaceae</taxon>
        <taxon>Phytophthora</taxon>
    </lineage>
</organism>
<evidence type="ECO:0000256" key="2">
    <source>
        <dbReference type="SAM" id="Phobius"/>
    </source>
</evidence>
<keyword evidence="2" id="KW-0812">Transmembrane</keyword>
<dbReference type="GO" id="GO:0005634">
    <property type="term" value="C:nucleus"/>
    <property type="evidence" value="ECO:0007669"/>
    <property type="project" value="InterPro"/>
</dbReference>
<keyword evidence="2" id="KW-0472">Membrane</keyword>
<dbReference type="GO" id="GO:0003700">
    <property type="term" value="F:DNA-binding transcription factor activity"/>
    <property type="evidence" value="ECO:0007669"/>
    <property type="project" value="InterPro"/>
</dbReference>
<protein>
    <recommendedName>
        <fullName evidence="3">K-box domain-containing protein</fullName>
    </recommendedName>
</protein>
<evidence type="ECO:0000259" key="3">
    <source>
        <dbReference type="Pfam" id="PF01486"/>
    </source>
</evidence>
<comment type="caution">
    <text evidence="4">The sequence shown here is derived from an EMBL/GenBank/DDBJ whole genome shotgun (WGS) entry which is preliminary data.</text>
</comment>
<accession>A0A6A3KUK8</accession>
<feature type="transmembrane region" description="Helical" evidence="2">
    <location>
        <begin position="47"/>
        <end position="70"/>
    </location>
</feature>
<gene>
    <name evidence="5" type="ORF">PF010_g6922</name>
    <name evidence="4" type="ORF">PF011_g10465</name>
</gene>
<reference evidence="6 7" key="1">
    <citation type="submission" date="2018-09" db="EMBL/GenBank/DDBJ databases">
        <title>Genomic investigation of the strawberry pathogen Phytophthora fragariae indicates pathogenicity is determined by transcriptional variation in three key races.</title>
        <authorList>
            <person name="Adams T.M."/>
            <person name="Armitage A.D."/>
            <person name="Sobczyk M.K."/>
            <person name="Bates H.J."/>
            <person name="Dunwell J.M."/>
            <person name="Nellist C.F."/>
            <person name="Harrison R.J."/>
        </authorList>
    </citation>
    <scope>NUCLEOTIDE SEQUENCE [LARGE SCALE GENOMIC DNA]</scope>
    <source>
        <strain evidence="5 7">ONT-3</strain>
        <strain evidence="4 6">SCRP245</strain>
    </source>
</reference>
<name>A0A6A3KUK8_9STRA</name>
<dbReference type="Proteomes" id="UP000488956">
    <property type="component" value="Unassembled WGS sequence"/>
</dbReference>
<dbReference type="Pfam" id="PF01486">
    <property type="entry name" value="K-box"/>
    <property type="match status" value="1"/>
</dbReference>
<proteinExistence type="predicted"/>
<dbReference type="AlphaFoldDB" id="A0A6A3KUK8"/>
<dbReference type="Proteomes" id="UP000460718">
    <property type="component" value="Unassembled WGS sequence"/>
</dbReference>
<feature type="transmembrane region" description="Helical" evidence="2">
    <location>
        <begin position="294"/>
        <end position="314"/>
    </location>
</feature>
<dbReference type="EMBL" id="QXFW01000549">
    <property type="protein sequence ID" value="KAE9008995.1"/>
    <property type="molecule type" value="Genomic_DNA"/>
</dbReference>
<feature type="domain" description="K-box" evidence="3">
    <location>
        <begin position="362"/>
        <end position="424"/>
    </location>
</feature>
<evidence type="ECO:0000313" key="5">
    <source>
        <dbReference type="EMBL" id="KAE9121930.1"/>
    </source>
</evidence>
<evidence type="ECO:0000313" key="6">
    <source>
        <dbReference type="Proteomes" id="UP000460718"/>
    </source>
</evidence>
<evidence type="ECO:0000256" key="1">
    <source>
        <dbReference type="SAM" id="MobiDB-lite"/>
    </source>
</evidence>
<evidence type="ECO:0000313" key="4">
    <source>
        <dbReference type="EMBL" id="KAE9008995.1"/>
    </source>
</evidence>
<feature type="compositionally biased region" description="Low complexity" evidence="1">
    <location>
        <begin position="345"/>
        <end position="355"/>
    </location>
</feature>
<keyword evidence="2" id="KW-1133">Transmembrane helix</keyword>
<sequence length="468" mass="52458">MRVPSPTCACNGLEVGGFRHGVPFLNERHRQHKHQHKTPPAMKRRPLRAAGGFGLYALCICLSTIALQALTAPSPAPSASSFHAFLWAQPAPLSAADLRLRNLSVHRVRYMDEEAAAIAEEQEQVQTVTGVRKALADFLAVRPRANEVSSVVVTWEDHSLAAHARDKDARLEEEQEEEVAADATMEVASESYSYEVQIWVTGWGLDALWNPANRRVVTRDPFLVLVDLPLEHEMGFRVRMKAKQTKRSLLSFLVPMSFFSTETDGPWSESATLSPTRDDELEAIVTSLASNKPLLLLLAVCIGSGCLVVAQLYFRRRLAVARQRKLLKMQSSRRSSSEKDFAPKDTSAASETADSSSEDGGKSVQELEHEIRDLRQELADSEDEVRQLMLFSGYGIETLAPHELEQLERELKHTLKRIHHLKKHGAAAPELEMSGGIKAHPRVDERERRRPMQRDALPMSPIYEHRSF</sequence>
<evidence type="ECO:0000313" key="7">
    <source>
        <dbReference type="Proteomes" id="UP000488956"/>
    </source>
</evidence>